<evidence type="ECO:0000313" key="1">
    <source>
        <dbReference type="EMBL" id="AGZ02031.1"/>
    </source>
</evidence>
<feature type="non-terminal residue" evidence="1">
    <location>
        <position position="1"/>
    </location>
</feature>
<name>U5TQR7_VIBCL</name>
<organism evidence="1">
    <name type="scientific">Vibrio cholerae</name>
    <dbReference type="NCBI Taxonomy" id="666"/>
    <lineage>
        <taxon>Bacteria</taxon>
        <taxon>Pseudomonadati</taxon>
        <taxon>Pseudomonadota</taxon>
        <taxon>Gammaproteobacteria</taxon>
        <taxon>Vibrionales</taxon>
        <taxon>Vibrionaceae</taxon>
        <taxon>Vibrio</taxon>
    </lineage>
</organism>
<gene>
    <name evidence="1" type="primary">rtxA</name>
</gene>
<dbReference type="EMBL" id="KF664571">
    <property type="protein sequence ID" value="AGZ02031.1"/>
    <property type="molecule type" value="Genomic_DNA"/>
</dbReference>
<reference evidence="1" key="1">
    <citation type="journal article" date="2014" name="PLoS Pathog.">
        <title>Molecular Insights Into the Evolutionary Pathway of Vibrio cholerae O1 Atypical El Tor Variants.</title>
        <authorList>
            <person name="Kim E.J."/>
            <person name="Lee D."/>
            <person name="Moon S.H."/>
            <person name="Lee C.H."/>
            <person name="Kim S.J."/>
            <person name="Lee J.H."/>
            <person name="Kim J.O."/>
            <person name="Song M."/>
            <person name="Das B."/>
            <person name="Clemens J.D."/>
            <person name="Pape J.W."/>
            <person name="Nair G.B."/>
            <person name="Kim D.W."/>
        </authorList>
    </citation>
    <scope>NUCLEOTIDE SEQUENCE</scope>
    <source>
        <strain evidence="1">PM5</strain>
    </source>
</reference>
<sequence length="53" mass="5585">MLSDSAIDALVQAMSGFEPQAGDNGFIDSLESKSQAAISMAWSDVVHKKGLMV</sequence>
<proteinExistence type="predicted"/>
<protein>
    <submittedName>
        <fullName evidence="1">RtxA</fullName>
    </submittedName>
</protein>
<accession>U5TQR7</accession>
<dbReference type="AlphaFoldDB" id="U5TQR7"/>